<dbReference type="Pfam" id="PF08445">
    <property type="entry name" value="FR47"/>
    <property type="match status" value="1"/>
</dbReference>
<reference evidence="2 3" key="1">
    <citation type="submission" date="2021-04" db="EMBL/GenBank/DDBJ databases">
        <authorList>
            <person name="Pira H."/>
            <person name="Risdian C."/>
            <person name="Wink J."/>
        </authorList>
    </citation>
    <scope>NUCLEOTIDE SEQUENCE [LARGE SCALE GENOMIC DNA]</scope>
    <source>
        <strain evidence="2 3">WH53</strain>
    </source>
</reference>
<keyword evidence="3" id="KW-1185">Reference proteome</keyword>
<dbReference type="Gene3D" id="3.40.630.30">
    <property type="match status" value="1"/>
</dbReference>
<dbReference type="EC" id="2.3.1.-" evidence="2"/>
<dbReference type="InterPro" id="IPR013653">
    <property type="entry name" value="GCN5-like_dom"/>
</dbReference>
<sequence length="215" mass="24748">MLTASQHADELVILEVGAETEREARSLLFHSYSQEPAYQYLLNAEKTGYEQRVRAVIRETVNLHFAEQQPVLALYKANRVIGFAFILTPSMTADLYNHFRWRWRMILTAGFSATERFLDYRQQVEAILPKQPLHRLAFIAIHPQQQHQGYGLEFMNSIHSYCAKDKNSVGVVLDTGNPRYIAFFERIGYQSLGSVHVGDIIENVFFRPISSHKTA</sequence>
<proteinExistence type="predicted"/>
<comment type="caution">
    <text evidence="2">The sequence shown here is derived from an EMBL/GenBank/DDBJ whole genome shotgun (WGS) entry which is preliminary data.</text>
</comment>
<accession>A0ABS5ZEX8</accession>
<name>A0ABS5ZEX8_9GAMM</name>
<evidence type="ECO:0000313" key="3">
    <source>
        <dbReference type="Proteomes" id="UP000690515"/>
    </source>
</evidence>
<feature type="domain" description="GCN5-related N-acetyltransferase Rv2170-like" evidence="1">
    <location>
        <begin position="134"/>
        <end position="192"/>
    </location>
</feature>
<dbReference type="GO" id="GO:0016746">
    <property type="term" value="F:acyltransferase activity"/>
    <property type="evidence" value="ECO:0007669"/>
    <property type="project" value="UniProtKB-KW"/>
</dbReference>
<dbReference type="SUPFAM" id="SSF55729">
    <property type="entry name" value="Acyl-CoA N-acyltransferases (Nat)"/>
    <property type="match status" value="1"/>
</dbReference>
<dbReference type="RefSeq" id="WP_215819683.1">
    <property type="nucleotide sequence ID" value="NZ_JAGSOY010000021.1"/>
</dbReference>
<evidence type="ECO:0000313" key="2">
    <source>
        <dbReference type="EMBL" id="MBU2711522.1"/>
    </source>
</evidence>
<keyword evidence="2" id="KW-0808">Transferase</keyword>
<dbReference type="InterPro" id="IPR016181">
    <property type="entry name" value="Acyl_CoA_acyltransferase"/>
</dbReference>
<organism evidence="2 3">
    <name type="scientific">Zooshikella harenae</name>
    <dbReference type="NCBI Taxonomy" id="2827238"/>
    <lineage>
        <taxon>Bacteria</taxon>
        <taxon>Pseudomonadati</taxon>
        <taxon>Pseudomonadota</taxon>
        <taxon>Gammaproteobacteria</taxon>
        <taxon>Oceanospirillales</taxon>
        <taxon>Zooshikellaceae</taxon>
        <taxon>Zooshikella</taxon>
    </lineage>
</organism>
<dbReference type="EMBL" id="JAGSOY010000021">
    <property type="protein sequence ID" value="MBU2711522.1"/>
    <property type="molecule type" value="Genomic_DNA"/>
</dbReference>
<dbReference type="Proteomes" id="UP000690515">
    <property type="component" value="Unassembled WGS sequence"/>
</dbReference>
<gene>
    <name evidence="2" type="ORF">KCG35_10665</name>
</gene>
<protein>
    <submittedName>
        <fullName evidence="2">GNAT family N-acetyltransferase</fullName>
        <ecNumber evidence="2">2.3.1.-</ecNumber>
    </submittedName>
</protein>
<evidence type="ECO:0000259" key="1">
    <source>
        <dbReference type="Pfam" id="PF08445"/>
    </source>
</evidence>
<keyword evidence="2" id="KW-0012">Acyltransferase</keyword>